<keyword evidence="2" id="KW-0812">Transmembrane</keyword>
<evidence type="ECO:0000256" key="2">
    <source>
        <dbReference type="SAM" id="Phobius"/>
    </source>
</evidence>
<feature type="compositionally biased region" description="Acidic residues" evidence="1">
    <location>
        <begin position="70"/>
        <end position="81"/>
    </location>
</feature>
<evidence type="ECO:0000313" key="4">
    <source>
        <dbReference type="Proteomes" id="UP000182241"/>
    </source>
</evidence>
<accession>A0A1H4Q3R9</accession>
<reference evidence="4" key="1">
    <citation type="submission" date="2016-10" db="EMBL/GenBank/DDBJ databases">
        <authorList>
            <person name="Varghese N."/>
            <person name="Submissions S."/>
        </authorList>
    </citation>
    <scope>NUCLEOTIDE SEQUENCE [LARGE SCALE GENOMIC DNA]</scope>
    <source>
        <strain evidence="4">DSM 44234</strain>
    </source>
</reference>
<feature type="compositionally biased region" description="Acidic residues" evidence="1">
    <location>
        <begin position="21"/>
        <end position="31"/>
    </location>
</feature>
<dbReference type="STRING" id="57704.SAMN04489793_1634"/>
<feature type="compositionally biased region" description="Low complexity" evidence="1">
    <location>
        <begin position="271"/>
        <end position="300"/>
    </location>
</feature>
<keyword evidence="2" id="KW-1133">Transmembrane helix</keyword>
<dbReference type="KEGG" id="tsm:ASU32_06995"/>
<organism evidence="3 4">
    <name type="scientific">Tsukamurella tyrosinosolvens</name>
    <dbReference type="NCBI Taxonomy" id="57704"/>
    <lineage>
        <taxon>Bacteria</taxon>
        <taxon>Bacillati</taxon>
        <taxon>Actinomycetota</taxon>
        <taxon>Actinomycetes</taxon>
        <taxon>Mycobacteriales</taxon>
        <taxon>Tsukamurellaceae</taxon>
        <taxon>Tsukamurella</taxon>
    </lineage>
</organism>
<sequence>MTDSTPDDKNLADEAAATEETVQDTVDEAAEETAGATDEVVEDEAPTEKVSTTKKAPAKKAAAKRPAPPVEEDEDFEEADEPAPVRRPKASARAAASRAQAAGATAGATVTTVVITVVILALLAASITFGVLWGLQKSENSDMKAAAAEKAQAEKVAAEYAAGASTFDFKDLGPWRTAIVKGVSPELKTKMDATAGAMNQLLQPLQWVSKGTVMDAVVNSQSGPIYKVSAYVKVEATNVQAASGRDVLTVYNVTLDKDKDWQITDVGGSLADPSAQATQPAPAAPTEGAQAPAATPAPGN</sequence>
<evidence type="ECO:0000313" key="3">
    <source>
        <dbReference type="EMBL" id="SEC14273.1"/>
    </source>
</evidence>
<protein>
    <recommendedName>
        <fullName evidence="5">Mce-associated membrane protein</fullName>
    </recommendedName>
</protein>
<evidence type="ECO:0008006" key="5">
    <source>
        <dbReference type="Google" id="ProtNLM"/>
    </source>
</evidence>
<dbReference type="RefSeq" id="WP_068524645.1">
    <property type="nucleotide sequence ID" value="NZ_CBDRGN010000010.1"/>
</dbReference>
<feature type="transmembrane region" description="Helical" evidence="2">
    <location>
        <begin position="113"/>
        <end position="135"/>
    </location>
</feature>
<dbReference type="Proteomes" id="UP000182241">
    <property type="component" value="Unassembled WGS sequence"/>
</dbReference>
<name>A0A1H4Q3R9_TSUTY</name>
<keyword evidence="2" id="KW-0472">Membrane</keyword>
<gene>
    <name evidence="3" type="ORF">SAMN04489793_1634</name>
</gene>
<evidence type="ECO:0000256" key="1">
    <source>
        <dbReference type="SAM" id="MobiDB-lite"/>
    </source>
</evidence>
<proteinExistence type="predicted"/>
<dbReference type="EMBL" id="FNSA01000003">
    <property type="protein sequence ID" value="SEC14273.1"/>
    <property type="molecule type" value="Genomic_DNA"/>
</dbReference>
<feature type="compositionally biased region" description="Basic and acidic residues" evidence="1">
    <location>
        <begin position="1"/>
        <end position="12"/>
    </location>
</feature>
<keyword evidence="4" id="KW-1185">Reference proteome</keyword>
<feature type="region of interest" description="Disordered" evidence="1">
    <location>
        <begin position="1"/>
        <end position="92"/>
    </location>
</feature>
<dbReference type="GeneID" id="300999504"/>
<feature type="region of interest" description="Disordered" evidence="1">
    <location>
        <begin position="265"/>
        <end position="300"/>
    </location>
</feature>
<dbReference type="AlphaFoldDB" id="A0A1H4Q3R9"/>
<dbReference type="OrthoDB" id="4381663at2"/>